<organism evidence="4">
    <name type="scientific">Brugia timori</name>
    <dbReference type="NCBI Taxonomy" id="42155"/>
    <lineage>
        <taxon>Eukaryota</taxon>
        <taxon>Metazoa</taxon>
        <taxon>Ecdysozoa</taxon>
        <taxon>Nematoda</taxon>
        <taxon>Chromadorea</taxon>
        <taxon>Rhabditida</taxon>
        <taxon>Spirurina</taxon>
        <taxon>Spiruromorpha</taxon>
        <taxon>Filarioidea</taxon>
        <taxon>Onchocercidae</taxon>
        <taxon>Brugia</taxon>
    </lineage>
</organism>
<name>A0A0R3R173_9BILA</name>
<keyword evidence="3" id="KW-1185">Reference proteome</keyword>
<accession>A0A0R3R173</accession>
<gene>
    <name evidence="2" type="ORF">BTMF_LOCUS11759</name>
</gene>
<feature type="region of interest" description="Disordered" evidence="1">
    <location>
        <begin position="25"/>
        <end position="47"/>
    </location>
</feature>
<reference evidence="2 3" key="2">
    <citation type="submission" date="2018-11" db="EMBL/GenBank/DDBJ databases">
        <authorList>
            <consortium name="Pathogen Informatics"/>
        </authorList>
    </citation>
    <scope>NUCLEOTIDE SEQUENCE [LARGE SCALE GENOMIC DNA]</scope>
</reference>
<dbReference type="Proteomes" id="UP000280834">
    <property type="component" value="Unassembled WGS sequence"/>
</dbReference>
<proteinExistence type="predicted"/>
<evidence type="ECO:0000313" key="2">
    <source>
        <dbReference type="EMBL" id="VDO40147.1"/>
    </source>
</evidence>
<feature type="compositionally biased region" description="Basic residues" evidence="1">
    <location>
        <begin position="37"/>
        <end position="47"/>
    </location>
</feature>
<dbReference type="AlphaFoldDB" id="A0A0R3R173"/>
<dbReference type="EMBL" id="UZAG01018570">
    <property type="protein sequence ID" value="VDO40147.1"/>
    <property type="molecule type" value="Genomic_DNA"/>
</dbReference>
<protein>
    <submittedName>
        <fullName evidence="2 4">Uncharacterized protein</fullName>
    </submittedName>
</protein>
<reference evidence="4" key="1">
    <citation type="submission" date="2017-02" db="UniProtKB">
        <authorList>
            <consortium name="WormBaseParasite"/>
        </authorList>
    </citation>
    <scope>IDENTIFICATION</scope>
</reference>
<evidence type="ECO:0000313" key="3">
    <source>
        <dbReference type="Proteomes" id="UP000280834"/>
    </source>
</evidence>
<sequence>MSQSTASNEAEGANKLSMHFCTSSDHSALQFKGRTPSIRHRKPCRGV</sequence>
<evidence type="ECO:0000256" key="1">
    <source>
        <dbReference type="SAM" id="MobiDB-lite"/>
    </source>
</evidence>
<dbReference type="WBParaSite" id="BTMF_0001376001-mRNA-1">
    <property type="protein sequence ID" value="BTMF_0001376001-mRNA-1"/>
    <property type="gene ID" value="BTMF_0001376001"/>
</dbReference>
<evidence type="ECO:0000313" key="4">
    <source>
        <dbReference type="WBParaSite" id="BTMF_0001376001-mRNA-1"/>
    </source>
</evidence>